<comment type="caution">
    <text evidence="3">The sequence shown here is derived from an EMBL/GenBank/DDBJ whole genome shotgun (WGS) entry which is preliminary data.</text>
</comment>
<name>A0A5C6X8D8_9DELT</name>
<dbReference type="AlphaFoldDB" id="A0A5C6X8D8"/>
<dbReference type="InterPro" id="IPR017592">
    <property type="entry name" value="Pilus_assmbl_Flp-typ_CpaB"/>
</dbReference>
<sequence>MKANRQSRGARCDAQGSRRGEIRMAKKKLLIAAVIVGAFAAFLLYLYTAQIQEEKDELMANPREVIVAARDIAAGTMLTREHVNTKTVPGQFLPANPLLSQDLEIYLDMPVSESIREGSMILTSDFAVAEVARTLSGRIPAGERAMTIPVDAISGVSGLLRPGDRVDILGTFPVGTEDNLIPEAAGNDSIGYVTMNLLQNVTLLAVGQEVSDIPSGDARGNRGQYSTVTLSLTPSEAELLVISQTRGKLMLLLRHRDDIEAVTVTKTTLREVLEELEVINRDRQKRVERRPNCGPNQKLSGGKCVDTIEFLRGGQ</sequence>
<reference evidence="3 4" key="1">
    <citation type="submission" date="2019-08" db="EMBL/GenBank/DDBJ databases">
        <title>Bradymonadales sp. TMQ2.</title>
        <authorList>
            <person name="Liang Q."/>
        </authorList>
    </citation>
    <scope>NUCLEOTIDE SEQUENCE [LARGE SCALE GENOMIC DNA]</scope>
    <source>
        <strain evidence="3 4">TMQ2</strain>
    </source>
</reference>
<dbReference type="InterPro" id="IPR013974">
    <property type="entry name" value="SAF"/>
</dbReference>
<keyword evidence="1" id="KW-0812">Transmembrane</keyword>
<feature type="transmembrane region" description="Helical" evidence="1">
    <location>
        <begin position="29"/>
        <end position="47"/>
    </location>
</feature>
<dbReference type="NCBIfam" id="TIGR03177">
    <property type="entry name" value="pilus_cpaB"/>
    <property type="match status" value="1"/>
</dbReference>
<accession>A0A5C6X8D8</accession>
<dbReference type="SMART" id="SM00858">
    <property type="entry name" value="SAF"/>
    <property type="match status" value="1"/>
</dbReference>
<dbReference type="InterPro" id="IPR031571">
    <property type="entry name" value="RcpC_dom"/>
</dbReference>
<dbReference type="OrthoDB" id="9788329at2"/>
<evidence type="ECO:0000313" key="3">
    <source>
        <dbReference type="EMBL" id="TXD36010.1"/>
    </source>
</evidence>
<protein>
    <submittedName>
        <fullName evidence="3">Flp pilus assembly protein CpaB</fullName>
    </submittedName>
</protein>
<feature type="domain" description="SAF" evidence="2">
    <location>
        <begin position="63"/>
        <end position="127"/>
    </location>
</feature>
<evidence type="ECO:0000259" key="2">
    <source>
        <dbReference type="SMART" id="SM00858"/>
    </source>
</evidence>
<dbReference type="Proteomes" id="UP000321046">
    <property type="component" value="Unassembled WGS sequence"/>
</dbReference>
<dbReference type="Pfam" id="PF16976">
    <property type="entry name" value="RcpC"/>
    <property type="match status" value="1"/>
</dbReference>
<dbReference type="Pfam" id="PF08666">
    <property type="entry name" value="SAF"/>
    <property type="match status" value="1"/>
</dbReference>
<organism evidence="3 4">
    <name type="scientific">Lujinxingia vulgaris</name>
    <dbReference type="NCBI Taxonomy" id="2600176"/>
    <lineage>
        <taxon>Bacteria</taxon>
        <taxon>Deltaproteobacteria</taxon>
        <taxon>Bradymonadales</taxon>
        <taxon>Lujinxingiaceae</taxon>
        <taxon>Lujinxingia</taxon>
    </lineage>
</organism>
<keyword evidence="1" id="KW-1133">Transmembrane helix</keyword>
<proteinExistence type="predicted"/>
<evidence type="ECO:0000313" key="4">
    <source>
        <dbReference type="Proteomes" id="UP000321046"/>
    </source>
</evidence>
<gene>
    <name evidence="3" type="primary">cpaB</name>
    <name evidence="3" type="ORF">FRC96_10400</name>
</gene>
<keyword evidence="1" id="KW-0472">Membrane</keyword>
<dbReference type="EMBL" id="VOSL01000047">
    <property type="protein sequence ID" value="TXD36010.1"/>
    <property type="molecule type" value="Genomic_DNA"/>
</dbReference>
<evidence type="ECO:0000256" key="1">
    <source>
        <dbReference type="SAM" id="Phobius"/>
    </source>
</evidence>
<dbReference type="CDD" id="cd11614">
    <property type="entry name" value="SAF_CpaB_FlgA_like"/>
    <property type="match status" value="1"/>
</dbReference>